<comment type="caution">
    <text evidence="1">The sequence shown here is derived from an EMBL/GenBank/DDBJ whole genome shotgun (WGS) entry which is preliminary data.</text>
</comment>
<proteinExistence type="predicted"/>
<reference evidence="1 2" key="1">
    <citation type="submission" date="2023-03" db="EMBL/GenBank/DDBJ databases">
        <title>Thalassotalea loyana LMG 22536T draft genome sequence.</title>
        <authorList>
            <person name="Sawabe T."/>
        </authorList>
    </citation>
    <scope>NUCLEOTIDE SEQUENCE [LARGE SCALE GENOMIC DNA]</scope>
    <source>
        <strain evidence="1 2">LMG 22536</strain>
    </source>
</reference>
<dbReference type="CDD" id="cd04647">
    <property type="entry name" value="LbH_MAT_like"/>
    <property type="match status" value="1"/>
</dbReference>
<dbReference type="PANTHER" id="PTHR23416">
    <property type="entry name" value="SIALIC ACID SYNTHASE-RELATED"/>
    <property type="match status" value="1"/>
</dbReference>
<evidence type="ECO:0008006" key="3">
    <source>
        <dbReference type="Google" id="ProtNLM"/>
    </source>
</evidence>
<sequence length="181" mass="19854">MAQFKRNNKKSFLSKITKYYYQSKIGASGPSTDFDSFVYLMRFPKNIFLGDGAYIKGNARICPCNPDATITIGANTTVGYNTIIFSSKKITIGHDCMIAPNVYIVDSDHGMDRSMLMNAQENVTDEVVIENDVWLGTGAVILKGTYIPEGCVIAANSVVKGTLEPYTIYGGVPARKIGERK</sequence>
<dbReference type="PANTHER" id="PTHR23416:SF78">
    <property type="entry name" value="LIPOPOLYSACCHARIDE BIOSYNTHESIS O-ACETYL TRANSFERASE WBBJ-RELATED"/>
    <property type="match status" value="1"/>
</dbReference>
<dbReference type="Proteomes" id="UP001157134">
    <property type="component" value="Unassembled WGS sequence"/>
</dbReference>
<dbReference type="InterPro" id="IPR051159">
    <property type="entry name" value="Hexapeptide_acetyltransf"/>
</dbReference>
<dbReference type="SUPFAM" id="SSF51161">
    <property type="entry name" value="Trimeric LpxA-like enzymes"/>
    <property type="match status" value="1"/>
</dbReference>
<dbReference type="Gene3D" id="2.160.10.10">
    <property type="entry name" value="Hexapeptide repeat proteins"/>
    <property type="match status" value="1"/>
</dbReference>
<name>A0ABQ6HGB7_9GAMM</name>
<evidence type="ECO:0000313" key="1">
    <source>
        <dbReference type="EMBL" id="GLX86647.1"/>
    </source>
</evidence>
<evidence type="ECO:0000313" key="2">
    <source>
        <dbReference type="Proteomes" id="UP001157134"/>
    </source>
</evidence>
<dbReference type="Pfam" id="PF14602">
    <property type="entry name" value="Hexapep_2"/>
    <property type="match status" value="1"/>
</dbReference>
<dbReference type="EMBL" id="BSSV01000007">
    <property type="protein sequence ID" value="GLX86647.1"/>
    <property type="molecule type" value="Genomic_DNA"/>
</dbReference>
<accession>A0ABQ6HGB7</accession>
<protein>
    <recommendedName>
        <fullName evidence="3">Acyltransferase</fullName>
    </recommendedName>
</protein>
<keyword evidence="2" id="KW-1185">Reference proteome</keyword>
<gene>
    <name evidence="1" type="ORF">tloyanaT_29000</name>
</gene>
<dbReference type="InterPro" id="IPR011004">
    <property type="entry name" value="Trimer_LpxA-like_sf"/>
</dbReference>
<dbReference type="RefSeq" id="WP_284299878.1">
    <property type="nucleotide sequence ID" value="NZ_BSSV01000007.1"/>
</dbReference>
<organism evidence="1 2">
    <name type="scientific">Thalassotalea loyana</name>
    <dbReference type="NCBI Taxonomy" id="280483"/>
    <lineage>
        <taxon>Bacteria</taxon>
        <taxon>Pseudomonadati</taxon>
        <taxon>Pseudomonadota</taxon>
        <taxon>Gammaproteobacteria</taxon>
        <taxon>Alteromonadales</taxon>
        <taxon>Colwelliaceae</taxon>
        <taxon>Thalassotalea</taxon>
    </lineage>
</organism>
<dbReference type="Pfam" id="PF00132">
    <property type="entry name" value="Hexapep"/>
    <property type="match status" value="1"/>
</dbReference>
<dbReference type="InterPro" id="IPR001451">
    <property type="entry name" value="Hexapep"/>
</dbReference>